<evidence type="ECO:0000256" key="2">
    <source>
        <dbReference type="ARBA" id="ARBA00022448"/>
    </source>
</evidence>
<sequence length="904" mass="101029">MVFSLKVILFLSLLLLPVLKSSRVTLNNNGYDGIVIAINPSVPEDEKLIQNIKAMVTEASAYLFYATKRRVFFRNVSILIPMTWKSKPEYLMPKQESYDQADVIVAEPSLKYGDDPYTLQYGQCGEKGKYIHFTPNFLLTNNLPIYGTRGKVFVHEWSHLRWGIFDEYNEDQPFYISRRNTIEATRCPTHITGANVVLNCKKSRCITRPCRRDSKTGLYEANCTFIPNRSQTAKDSIMFMQNLDSVTEFCTEETHNTEAPNLQNKMCNHKSTWDIIMRSEDFQDLSPMTEIKSPPHPTFSLLKSKQRVVCLVLDKSGSMAAEDRLFRMNQAAELYLIQIIEKGSFVGMVTFDSHAQIQNNLIKITDDNTYQMITANLPQEARGGTSICNGLKAGFQAISQSNQSTLGSEIILLTDGEDDQISSCFEEVKQSGAIIHTIALGPSAEKELETLSNMTRGHRFYAHNDINGLIDAFSRISSRSGSIFQQALQLESKALNIPEKKWVNGTVPVDSTVGNDTFFVVTWTIQKPEIILQGPKGKKFTTLDFQEDKLNIRSARLRIPGIAETGTWTYSLRNNHAQSQLLTVTMTTRARSPTTLPVIATAHMNRNTAHYPSPMIVYARVSQGFLPVLGINVTAIIENEDGRQVTLELWDNGAGADTVKNDGIYSRYFTDYHRNGRYSLKVHVQARKNTARLSLRQQQNKALYIPGYVENGKIILNPPKPEAKDDVAEAQIDDFSRLTSGESFIVSGVPPNSNSSQVFPPGKIVDLEAKFQGDHIQLSWTAPGKVLDKGRADSYIIRISKYFRDLQQDFDKAALINTSGLIPKEAGSVENFGFKPGYSKIENGTTFYIAIQATGEASLTSEVSNIAQATKFIPPPKPSSPDLGTNISAISFVIFGLAVISYIF</sequence>
<name>A0A6J3JCN4_SAPAP</name>
<evidence type="ECO:0000256" key="3">
    <source>
        <dbReference type="ARBA" id="ARBA00022670"/>
    </source>
</evidence>
<dbReference type="InterPro" id="IPR002035">
    <property type="entry name" value="VWF_A"/>
</dbReference>
<keyword evidence="14" id="KW-1185">Reference proteome</keyword>
<evidence type="ECO:0000256" key="1">
    <source>
        <dbReference type="ARBA" id="ARBA00006398"/>
    </source>
</evidence>
<evidence type="ECO:0000256" key="10">
    <source>
        <dbReference type="ARBA" id="ARBA00023180"/>
    </source>
</evidence>
<accession>A0A6J3JCN4</accession>
<keyword evidence="4" id="KW-0479">Metal-binding</keyword>
<evidence type="ECO:0000256" key="4">
    <source>
        <dbReference type="ARBA" id="ARBA00022723"/>
    </source>
</evidence>
<dbReference type="InterPro" id="IPR004727">
    <property type="entry name" value="CLCA_chordata"/>
</dbReference>
<evidence type="ECO:0000256" key="8">
    <source>
        <dbReference type="ARBA" id="ARBA00022833"/>
    </source>
</evidence>
<dbReference type="CDD" id="cd00198">
    <property type="entry name" value="vWFA"/>
    <property type="match status" value="1"/>
</dbReference>
<evidence type="ECO:0000256" key="5">
    <source>
        <dbReference type="ARBA" id="ARBA00022729"/>
    </source>
</evidence>
<keyword evidence="10" id="KW-0325">Glycoprotein</keyword>
<evidence type="ECO:0000256" key="9">
    <source>
        <dbReference type="ARBA" id="ARBA00023049"/>
    </source>
</evidence>
<keyword evidence="8" id="KW-0862">Zinc</keyword>
<dbReference type="FunFam" id="2.60.40.10:FF:001134">
    <property type="entry name" value="Calcium-activated chloride channel regulator 1"/>
    <property type="match status" value="1"/>
</dbReference>
<keyword evidence="2" id="KW-0813">Transport</keyword>
<dbReference type="SUPFAM" id="SSF53300">
    <property type="entry name" value="vWA-like"/>
    <property type="match status" value="1"/>
</dbReference>
<evidence type="ECO:0000256" key="11">
    <source>
        <dbReference type="ARBA" id="ARBA00023214"/>
    </source>
</evidence>
<dbReference type="NCBIfam" id="TIGR00868">
    <property type="entry name" value="hCaCC"/>
    <property type="match status" value="1"/>
</dbReference>
<feature type="signal peptide" evidence="12">
    <location>
        <begin position="1"/>
        <end position="21"/>
    </location>
</feature>
<keyword evidence="3" id="KW-0645">Protease</keyword>
<protein>
    <submittedName>
        <fullName evidence="15">Calcium-activated chloride channel regulator 1-like isoform X1</fullName>
    </submittedName>
</protein>
<keyword evidence="7" id="KW-0068">Autocatalytic cleavage</keyword>
<dbReference type="GeneID" id="116563728"/>
<dbReference type="GO" id="GO:0005886">
    <property type="term" value="C:plasma membrane"/>
    <property type="evidence" value="ECO:0007669"/>
    <property type="project" value="TreeGrafter"/>
</dbReference>
<dbReference type="Proteomes" id="UP000504640">
    <property type="component" value="Unplaced"/>
</dbReference>
<keyword evidence="11" id="KW-0868">Chloride</keyword>
<reference evidence="15" key="1">
    <citation type="submission" date="2025-08" db="UniProtKB">
        <authorList>
            <consortium name="RefSeq"/>
        </authorList>
    </citation>
    <scope>IDENTIFICATION</scope>
    <source>
        <tissue evidence="15">Blood</tissue>
    </source>
</reference>
<dbReference type="SMART" id="SM00327">
    <property type="entry name" value="VWA"/>
    <property type="match status" value="1"/>
</dbReference>
<dbReference type="Gene3D" id="3.40.50.410">
    <property type="entry name" value="von Willebrand factor, type A domain"/>
    <property type="match status" value="1"/>
</dbReference>
<dbReference type="GO" id="GO:0046872">
    <property type="term" value="F:metal ion binding"/>
    <property type="evidence" value="ECO:0007669"/>
    <property type="project" value="UniProtKB-KW"/>
</dbReference>
<keyword evidence="9" id="KW-0482">Metalloprotease</keyword>
<gene>
    <name evidence="15" type="primary">LOC116563728</name>
</gene>
<keyword evidence="6" id="KW-0378">Hydrolase</keyword>
<proteinExistence type="inferred from homology"/>
<feature type="chain" id="PRO_5026701294" evidence="12">
    <location>
        <begin position="22"/>
        <end position="904"/>
    </location>
</feature>
<evidence type="ECO:0000256" key="6">
    <source>
        <dbReference type="ARBA" id="ARBA00022801"/>
    </source>
</evidence>
<dbReference type="AlphaFoldDB" id="A0A6J3JCN4"/>
<dbReference type="RefSeq" id="XP_032152253.1">
    <property type="nucleotide sequence ID" value="XM_032296362.1"/>
</dbReference>
<dbReference type="InterPro" id="IPR036465">
    <property type="entry name" value="vWFA_dom_sf"/>
</dbReference>
<dbReference type="GO" id="GO:0005229">
    <property type="term" value="F:intracellularly calcium-gated chloride channel activity"/>
    <property type="evidence" value="ECO:0007669"/>
    <property type="project" value="InterPro"/>
</dbReference>
<organism evidence="14 15">
    <name type="scientific">Sapajus apella</name>
    <name type="common">Brown-capped capuchin</name>
    <name type="synonym">Cebus apella</name>
    <dbReference type="NCBI Taxonomy" id="9515"/>
    <lineage>
        <taxon>Eukaryota</taxon>
        <taxon>Metazoa</taxon>
        <taxon>Chordata</taxon>
        <taxon>Craniata</taxon>
        <taxon>Vertebrata</taxon>
        <taxon>Euteleostomi</taxon>
        <taxon>Mammalia</taxon>
        <taxon>Eutheria</taxon>
        <taxon>Euarchontoglires</taxon>
        <taxon>Primates</taxon>
        <taxon>Haplorrhini</taxon>
        <taxon>Platyrrhini</taxon>
        <taxon>Cebidae</taxon>
        <taxon>Cebinae</taxon>
        <taxon>Sapajus</taxon>
    </lineage>
</organism>
<evidence type="ECO:0000256" key="7">
    <source>
        <dbReference type="ARBA" id="ARBA00022813"/>
    </source>
</evidence>
<dbReference type="InterPro" id="IPR051266">
    <property type="entry name" value="CLCR"/>
</dbReference>
<evidence type="ECO:0000259" key="13">
    <source>
        <dbReference type="PROSITE" id="PS50234"/>
    </source>
</evidence>
<evidence type="ECO:0000313" key="14">
    <source>
        <dbReference type="Proteomes" id="UP000504640"/>
    </source>
</evidence>
<keyword evidence="5 12" id="KW-0732">Signal</keyword>
<dbReference type="NCBIfam" id="NF041940">
    <property type="entry name" value="choice_anch_X"/>
    <property type="match status" value="1"/>
</dbReference>
<dbReference type="PROSITE" id="PS50234">
    <property type="entry name" value="VWFA"/>
    <property type="match status" value="1"/>
</dbReference>
<comment type="similarity">
    <text evidence="1">Belongs to the CLCR family.</text>
</comment>
<dbReference type="PANTHER" id="PTHR10579">
    <property type="entry name" value="CALCIUM-ACTIVATED CHLORIDE CHANNEL REGULATOR"/>
    <property type="match status" value="1"/>
</dbReference>
<dbReference type="FunFam" id="3.40.50.410:FF:000034">
    <property type="entry name" value="calcium-activated chloride channel regulator 1"/>
    <property type="match status" value="1"/>
</dbReference>
<dbReference type="Pfam" id="PF08434">
    <property type="entry name" value="CLCA"/>
    <property type="match status" value="1"/>
</dbReference>
<dbReference type="GO" id="GO:0006508">
    <property type="term" value="P:proteolysis"/>
    <property type="evidence" value="ECO:0007669"/>
    <property type="project" value="UniProtKB-KW"/>
</dbReference>
<dbReference type="Pfam" id="PF00092">
    <property type="entry name" value="VWA"/>
    <property type="match status" value="1"/>
</dbReference>
<dbReference type="GO" id="GO:0008237">
    <property type="term" value="F:metallopeptidase activity"/>
    <property type="evidence" value="ECO:0007669"/>
    <property type="project" value="UniProtKB-KW"/>
</dbReference>
<dbReference type="InterPro" id="IPR013642">
    <property type="entry name" value="CLCA_N"/>
</dbReference>
<feature type="domain" description="VWFA" evidence="13">
    <location>
        <begin position="308"/>
        <end position="476"/>
    </location>
</feature>
<evidence type="ECO:0000256" key="12">
    <source>
        <dbReference type="SAM" id="SignalP"/>
    </source>
</evidence>
<dbReference type="PANTHER" id="PTHR10579:SF42">
    <property type="entry name" value="CHLORIDE CHANNEL ACCESSORY 3B"/>
    <property type="match status" value="1"/>
</dbReference>
<evidence type="ECO:0000313" key="15">
    <source>
        <dbReference type="RefSeq" id="XP_032152253.1"/>
    </source>
</evidence>